<dbReference type="InterPro" id="IPR050482">
    <property type="entry name" value="Sensor_HK_TwoCompSys"/>
</dbReference>
<dbReference type="InterPro" id="IPR036890">
    <property type="entry name" value="HATPase_C_sf"/>
</dbReference>
<accession>A0A918DWV6</accession>
<evidence type="ECO:0000259" key="5">
    <source>
        <dbReference type="SMART" id="SM00387"/>
    </source>
</evidence>
<feature type="transmembrane region" description="Helical" evidence="4">
    <location>
        <begin position="57"/>
        <end position="76"/>
    </location>
</feature>
<evidence type="ECO:0000256" key="4">
    <source>
        <dbReference type="SAM" id="Phobius"/>
    </source>
</evidence>
<evidence type="ECO:0000256" key="3">
    <source>
        <dbReference type="ARBA" id="ARBA00023012"/>
    </source>
</evidence>
<keyword evidence="4" id="KW-1133">Transmembrane helix</keyword>
<evidence type="ECO:0000256" key="1">
    <source>
        <dbReference type="ARBA" id="ARBA00022679"/>
    </source>
</evidence>
<dbReference type="RefSeq" id="WP_189131764.1">
    <property type="nucleotide sequence ID" value="NZ_BMMS01000010.1"/>
</dbReference>
<dbReference type="Gene3D" id="1.20.5.1930">
    <property type="match status" value="1"/>
</dbReference>
<protein>
    <recommendedName>
        <fullName evidence="5">Histidine kinase/HSP90-like ATPase domain-containing protein</fullName>
    </recommendedName>
</protein>
<dbReference type="SMART" id="SM00387">
    <property type="entry name" value="HATPase_c"/>
    <property type="match status" value="1"/>
</dbReference>
<organism evidence="6 7">
    <name type="scientific">Wenjunlia tyrosinilytica</name>
    <dbReference type="NCBI Taxonomy" id="1544741"/>
    <lineage>
        <taxon>Bacteria</taxon>
        <taxon>Bacillati</taxon>
        <taxon>Actinomycetota</taxon>
        <taxon>Actinomycetes</taxon>
        <taxon>Kitasatosporales</taxon>
        <taxon>Streptomycetaceae</taxon>
        <taxon>Wenjunlia</taxon>
    </lineage>
</organism>
<dbReference type="PANTHER" id="PTHR24421:SF58">
    <property type="entry name" value="SIGNAL TRANSDUCTION HISTIDINE-PROTEIN KINASE_PHOSPHATASE UHPB"/>
    <property type="match status" value="1"/>
</dbReference>
<dbReference type="SUPFAM" id="SSF55874">
    <property type="entry name" value="ATPase domain of HSP90 chaperone/DNA topoisomerase II/histidine kinase"/>
    <property type="match status" value="1"/>
</dbReference>
<feature type="domain" description="Histidine kinase/HSP90-like ATPase" evidence="5">
    <location>
        <begin position="308"/>
        <end position="403"/>
    </location>
</feature>
<keyword evidence="1" id="KW-0808">Transferase</keyword>
<dbReference type="GO" id="GO:0000155">
    <property type="term" value="F:phosphorelay sensor kinase activity"/>
    <property type="evidence" value="ECO:0007669"/>
    <property type="project" value="InterPro"/>
</dbReference>
<reference evidence="6" key="2">
    <citation type="submission" date="2020-09" db="EMBL/GenBank/DDBJ databases">
        <authorList>
            <person name="Sun Q."/>
            <person name="Zhou Y."/>
        </authorList>
    </citation>
    <scope>NUCLEOTIDE SEQUENCE</scope>
    <source>
        <strain evidence="6">CGMCC 4.7201</strain>
    </source>
</reference>
<keyword evidence="4" id="KW-0472">Membrane</keyword>
<keyword evidence="2" id="KW-0418">Kinase</keyword>
<gene>
    <name evidence="6" type="ORF">GCM10012280_25790</name>
</gene>
<dbReference type="InterPro" id="IPR003594">
    <property type="entry name" value="HATPase_dom"/>
</dbReference>
<dbReference type="EMBL" id="BMMS01000010">
    <property type="protein sequence ID" value="GGO87413.1"/>
    <property type="molecule type" value="Genomic_DNA"/>
</dbReference>
<dbReference type="GO" id="GO:0046983">
    <property type="term" value="F:protein dimerization activity"/>
    <property type="evidence" value="ECO:0007669"/>
    <property type="project" value="InterPro"/>
</dbReference>
<proteinExistence type="predicted"/>
<evidence type="ECO:0000313" key="7">
    <source>
        <dbReference type="Proteomes" id="UP000641932"/>
    </source>
</evidence>
<dbReference type="Proteomes" id="UP000641932">
    <property type="component" value="Unassembled WGS sequence"/>
</dbReference>
<feature type="transmembrane region" description="Helical" evidence="4">
    <location>
        <begin position="88"/>
        <end position="109"/>
    </location>
</feature>
<reference evidence="6" key="1">
    <citation type="journal article" date="2014" name="Int. J. Syst. Evol. Microbiol.">
        <title>Complete genome sequence of Corynebacterium casei LMG S-19264T (=DSM 44701T), isolated from a smear-ripened cheese.</title>
        <authorList>
            <consortium name="US DOE Joint Genome Institute (JGI-PGF)"/>
            <person name="Walter F."/>
            <person name="Albersmeier A."/>
            <person name="Kalinowski J."/>
            <person name="Ruckert C."/>
        </authorList>
    </citation>
    <scope>NUCLEOTIDE SEQUENCE</scope>
    <source>
        <strain evidence="6">CGMCC 4.7201</strain>
    </source>
</reference>
<feature type="transmembrane region" description="Helical" evidence="4">
    <location>
        <begin position="161"/>
        <end position="183"/>
    </location>
</feature>
<dbReference type="GO" id="GO:0016020">
    <property type="term" value="C:membrane"/>
    <property type="evidence" value="ECO:0007669"/>
    <property type="project" value="InterPro"/>
</dbReference>
<sequence length="416" mass="43081">MARFTSALPGLPRPRPALVLSGAGRFLLLAVFGGCIAGDVEERLPLAPYDAVPTYGDWLPVAAGVIAVAAASAVLIRRHPSAWRTATAIAAAASLAATIGFVTVLPPAMLTSESSTAECVALVTLAGVAVRNGSTAQVVRAAAGVAAALVASAAVREGSTGLVPVVLPLLGMAMALGGCVRLWESARARHEESVRHLERLALARDLHDTLAHQVTGIVVQTQALQHVREVIARDPELLARHLRDIQNAGADALAAMRRLVETLRGPDAAQAPAHLEQALRQLAESGHAAALPVRIEIPDPLPPCLPAPLVNAVVRVVQEALTNARRYAHAATAVTVTVRGTGEHLEVAVTDDGRPALAAEPRIGGGFGLVGMRERVELLGGTFSAGPGGRGGWRVAAVIPVRTVRREEGARQSVGT</sequence>
<name>A0A918DWV6_9ACTN</name>
<evidence type="ECO:0000313" key="6">
    <source>
        <dbReference type="EMBL" id="GGO87413.1"/>
    </source>
</evidence>
<keyword evidence="4" id="KW-0812">Transmembrane</keyword>
<dbReference type="Pfam" id="PF02518">
    <property type="entry name" value="HATPase_c"/>
    <property type="match status" value="1"/>
</dbReference>
<dbReference type="InterPro" id="IPR011712">
    <property type="entry name" value="Sig_transdc_His_kin_sub3_dim/P"/>
</dbReference>
<dbReference type="AlphaFoldDB" id="A0A918DWV6"/>
<dbReference type="PANTHER" id="PTHR24421">
    <property type="entry name" value="NITRATE/NITRITE SENSOR PROTEIN NARX-RELATED"/>
    <property type="match status" value="1"/>
</dbReference>
<dbReference type="Pfam" id="PF07730">
    <property type="entry name" value="HisKA_3"/>
    <property type="match status" value="1"/>
</dbReference>
<keyword evidence="3" id="KW-0902">Two-component regulatory system</keyword>
<dbReference type="Gene3D" id="3.30.565.10">
    <property type="entry name" value="Histidine kinase-like ATPase, C-terminal domain"/>
    <property type="match status" value="1"/>
</dbReference>
<dbReference type="CDD" id="cd16917">
    <property type="entry name" value="HATPase_UhpB-NarQ-NarX-like"/>
    <property type="match status" value="1"/>
</dbReference>
<evidence type="ECO:0000256" key="2">
    <source>
        <dbReference type="ARBA" id="ARBA00022777"/>
    </source>
</evidence>
<keyword evidence="7" id="KW-1185">Reference proteome</keyword>
<comment type="caution">
    <text evidence="6">The sequence shown here is derived from an EMBL/GenBank/DDBJ whole genome shotgun (WGS) entry which is preliminary data.</text>
</comment>